<protein>
    <submittedName>
        <fullName evidence="1">Uncharacterized protein</fullName>
    </submittedName>
</protein>
<dbReference type="EMBL" id="KN840590">
    <property type="protein sequence ID" value="KIP04009.1"/>
    <property type="molecule type" value="Genomic_DNA"/>
</dbReference>
<sequence length="272" mass="30186">MYGIVRTLHMPTVRHDLRRPYTTGYIHYTCGESPVKAHAAASPKAPSPSLAAVHTCAATSATHTTLKASKPLFKKCHHYFPRTAAPIMIMFRVEGKALQGQTVEEFMSTIVPSHADAIIAVQIVIQDVKTLSALGLITLQAFPLLRIITLSLRCDLGDDSDAHVNSVRELQRIVFSLPENARLESLVLEGLFSSTILSRRWARSPVVKALRAPLHTLACHLVALNDRGARTPLVTVRPARGTSHTRANYNQWEQKRIESLLSELDQQAMLRY</sequence>
<proteinExistence type="predicted"/>
<dbReference type="Proteomes" id="UP000053257">
    <property type="component" value="Unassembled WGS sequence"/>
</dbReference>
<dbReference type="HOGENOM" id="CLU_1023464_0_0_1"/>
<organism evidence="1 2">
    <name type="scientific">Phlebiopsis gigantea (strain 11061_1 CR5-6)</name>
    <name type="common">White-rot fungus</name>
    <name type="synonym">Peniophora gigantea</name>
    <dbReference type="NCBI Taxonomy" id="745531"/>
    <lineage>
        <taxon>Eukaryota</taxon>
        <taxon>Fungi</taxon>
        <taxon>Dikarya</taxon>
        <taxon>Basidiomycota</taxon>
        <taxon>Agaricomycotina</taxon>
        <taxon>Agaricomycetes</taxon>
        <taxon>Polyporales</taxon>
        <taxon>Phanerochaetaceae</taxon>
        <taxon>Phlebiopsis</taxon>
    </lineage>
</organism>
<dbReference type="AlphaFoldDB" id="A0A0C3NGV5"/>
<reference evidence="1 2" key="1">
    <citation type="journal article" date="2014" name="PLoS Genet.">
        <title>Analysis of the Phlebiopsis gigantea genome, transcriptome and secretome provides insight into its pioneer colonization strategies of wood.</title>
        <authorList>
            <person name="Hori C."/>
            <person name="Ishida T."/>
            <person name="Igarashi K."/>
            <person name="Samejima M."/>
            <person name="Suzuki H."/>
            <person name="Master E."/>
            <person name="Ferreira P."/>
            <person name="Ruiz-Duenas F.J."/>
            <person name="Held B."/>
            <person name="Canessa P."/>
            <person name="Larrondo L.F."/>
            <person name="Schmoll M."/>
            <person name="Druzhinina I.S."/>
            <person name="Kubicek C.P."/>
            <person name="Gaskell J.A."/>
            <person name="Kersten P."/>
            <person name="St John F."/>
            <person name="Glasner J."/>
            <person name="Sabat G."/>
            <person name="Splinter BonDurant S."/>
            <person name="Syed K."/>
            <person name="Yadav J."/>
            <person name="Mgbeahuruike A.C."/>
            <person name="Kovalchuk A."/>
            <person name="Asiegbu F.O."/>
            <person name="Lackner G."/>
            <person name="Hoffmeister D."/>
            <person name="Rencoret J."/>
            <person name="Gutierrez A."/>
            <person name="Sun H."/>
            <person name="Lindquist E."/>
            <person name="Barry K."/>
            <person name="Riley R."/>
            <person name="Grigoriev I.V."/>
            <person name="Henrissat B."/>
            <person name="Kues U."/>
            <person name="Berka R.M."/>
            <person name="Martinez A.T."/>
            <person name="Covert S.F."/>
            <person name="Blanchette R.A."/>
            <person name="Cullen D."/>
        </authorList>
    </citation>
    <scope>NUCLEOTIDE SEQUENCE [LARGE SCALE GENOMIC DNA]</scope>
    <source>
        <strain evidence="1 2">11061_1 CR5-6</strain>
    </source>
</reference>
<evidence type="ECO:0000313" key="2">
    <source>
        <dbReference type="Proteomes" id="UP000053257"/>
    </source>
</evidence>
<keyword evidence="2" id="KW-1185">Reference proteome</keyword>
<evidence type="ECO:0000313" key="1">
    <source>
        <dbReference type="EMBL" id="KIP04009.1"/>
    </source>
</evidence>
<name>A0A0C3NGV5_PHLG1</name>
<accession>A0A0C3NGV5</accession>
<gene>
    <name evidence="1" type="ORF">PHLGIDRAFT_37152</name>
</gene>